<evidence type="ECO:0000313" key="3">
    <source>
        <dbReference type="EMBL" id="GGB48741.1"/>
    </source>
</evidence>
<dbReference type="Pfam" id="PF01593">
    <property type="entry name" value="Amino_oxidase"/>
    <property type="match status" value="1"/>
</dbReference>
<dbReference type="PRINTS" id="PR00419">
    <property type="entry name" value="ADXRDTASE"/>
</dbReference>
<dbReference type="SUPFAM" id="SSF51905">
    <property type="entry name" value="FAD/NAD(P)-binding domain"/>
    <property type="match status" value="1"/>
</dbReference>
<accession>A0A916TK79</accession>
<sequence length="251" mass="26154">MTADATTGSVHPPLPTSTQVVVVGAGVAGLTAARQLVQQGLDVLVLEAADRVGGRVMVETSALGSAVDLGGQWIGKGHHRFESLASELGATRYQMRSPKRPLIADDDGELAPLSCAMLASNAALIALELASYLPTPDSWYTTTVQQWLARIPSARARRMLDVVLEVTCCTDSTELSFAGLLKLIRYQGGLATMMKSSGGAQDSLLVEGAGALANRMAKELADRVVLGSAVAAIAHTNEGLEPSTRASNVVS</sequence>
<feature type="domain" description="Amine oxidase" evidence="2">
    <location>
        <begin position="27"/>
        <end position="240"/>
    </location>
</feature>
<dbReference type="InterPro" id="IPR050703">
    <property type="entry name" value="Flavin_MAO"/>
</dbReference>
<dbReference type="InterPro" id="IPR036188">
    <property type="entry name" value="FAD/NAD-bd_sf"/>
</dbReference>
<name>A0A916TK79_9ACTN</name>
<dbReference type="PANTHER" id="PTHR43563:SF1">
    <property type="entry name" value="AMINE OXIDASE [FLAVIN-CONTAINING] B"/>
    <property type="match status" value="1"/>
</dbReference>
<evidence type="ECO:0000313" key="4">
    <source>
        <dbReference type="Proteomes" id="UP000621454"/>
    </source>
</evidence>
<organism evidence="3 4">
    <name type="scientific">Gordonia jinhuaensis</name>
    <dbReference type="NCBI Taxonomy" id="1517702"/>
    <lineage>
        <taxon>Bacteria</taxon>
        <taxon>Bacillati</taxon>
        <taxon>Actinomycetota</taxon>
        <taxon>Actinomycetes</taxon>
        <taxon>Mycobacteriales</taxon>
        <taxon>Gordoniaceae</taxon>
        <taxon>Gordonia</taxon>
    </lineage>
</organism>
<evidence type="ECO:0000256" key="1">
    <source>
        <dbReference type="ARBA" id="ARBA00005995"/>
    </source>
</evidence>
<evidence type="ECO:0000259" key="2">
    <source>
        <dbReference type="Pfam" id="PF01593"/>
    </source>
</evidence>
<dbReference type="InterPro" id="IPR002937">
    <property type="entry name" value="Amino_oxidase"/>
</dbReference>
<protein>
    <recommendedName>
        <fullName evidence="2">Amine oxidase domain-containing protein</fullName>
    </recommendedName>
</protein>
<dbReference type="EMBL" id="BMGC01000081">
    <property type="protein sequence ID" value="GGB48741.1"/>
    <property type="molecule type" value="Genomic_DNA"/>
</dbReference>
<dbReference type="Gene3D" id="3.50.50.60">
    <property type="entry name" value="FAD/NAD(P)-binding domain"/>
    <property type="match status" value="1"/>
</dbReference>
<gene>
    <name evidence="3" type="ORF">GCM10011489_39800</name>
</gene>
<proteinExistence type="inferred from homology"/>
<dbReference type="PANTHER" id="PTHR43563">
    <property type="entry name" value="AMINE OXIDASE"/>
    <property type="match status" value="1"/>
</dbReference>
<comment type="caution">
    <text evidence="3">The sequence shown here is derived from an EMBL/GenBank/DDBJ whole genome shotgun (WGS) entry which is preliminary data.</text>
</comment>
<reference evidence="3" key="1">
    <citation type="journal article" date="2014" name="Int. J. Syst. Evol. Microbiol.">
        <title>Complete genome sequence of Corynebacterium casei LMG S-19264T (=DSM 44701T), isolated from a smear-ripened cheese.</title>
        <authorList>
            <consortium name="US DOE Joint Genome Institute (JGI-PGF)"/>
            <person name="Walter F."/>
            <person name="Albersmeier A."/>
            <person name="Kalinowski J."/>
            <person name="Ruckert C."/>
        </authorList>
    </citation>
    <scope>NUCLEOTIDE SEQUENCE</scope>
    <source>
        <strain evidence="3">CGMCC 1.12827</strain>
    </source>
</reference>
<dbReference type="AlphaFoldDB" id="A0A916TK79"/>
<reference evidence="3" key="2">
    <citation type="submission" date="2020-09" db="EMBL/GenBank/DDBJ databases">
        <authorList>
            <person name="Sun Q."/>
            <person name="Zhou Y."/>
        </authorList>
    </citation>
    <scope>NUCLEOTIDE SEQUENCE</scope>
    <source>
        <strain evidence="3">CGMCC 1.12827</strain>
    </source>
</reference>
<dbReference type="GO" id="GO:0016491">
    <property type="term" value="F:oxidoreductase activity"/>
    <property type="evidence" value="ECO:0007669"/>
    <property type="project" value="InterPro"/>
</dbReference>
<keyword evidence="4" id="KW-1185">Reference proteome</keyword>
<dbReference type="Proteomes" id="UP000621454">
    <property type="component" value="Unassembled WGS sequence"/>
</dbReference>
<comment type="similarity">
    <text evidence="1">Belongs to the flavin monoamine oxidase family.</text>
</comment>